<reference evidence="2" key="2">
    <citation type="submission" date="2015-07" db="EMBL/GenBank/DDBJ databases">
        <title>Contrasting host-pathogen interactions and genome evolution in two generalist and specialist microsporidian pathogens of mosquitoes.</title>
        <authorList>
            <consortium name="The Broad Institute Genomics Platform"/>
            <consortium name="The Broad Institute Genome Sequencing Center for Infectious Disease"/>
            <person name="Cuomo C.A."/>
            <person name="Sanscrainte N.D."/>
            <person name="Goldberg J.M."/>
            <person name="Heiman D."/>
            <person name="Young S."/>
            <person name="Zeng Q."/>
            <person name="Becnel J.J."/>
            <person name="Birren B.W."/>
        </authorList>
    </citation>
    <scope>NUCLEOTIDE SEQUENCE [LARGE SCALE GENOMIC DNA]</scope>
    <source>
        <strain evidence="2">USNM 41457</strain>
    </source>
</reference>
<dbReference type="HOGENOM" id="CLU_1896179_0_0_1"/>
<proteinExistence type="predicted"/>
<dbReference type="InParanoid" id="J9D0L8"/>
<dbReference type="VEuPathDB" id="MicrosporidiaDB:EDEG_00025"/>
<keyword evidence="2" id="KW-1185">Reference proteome</keyword>
<name>J9D0L8_EDHAE</name>
<sequence length="134" mass="15986">MICIQYSVCNKIFTYKRFNILIRMIKCSVLMLNAKFITASSFESQNVTYSNGRSFKKQKLEQKKHHENPAVLTFISPEINKLNFEDRKKASPKDIKIFEKKIIRQKKTHQKSHPLIMIILNWRVRKNLQMTVRN</sequence>
<evidence type="ECO:0000313" key="2">
    <source>
        <dbReference type="Proteomes" id="UP000003163"/>
    </source>
</evidence>
<comment type="caution">
    <text evidence="1">The sequence shown here is derived from an EMBL/GenBank/DDBJ whole genome shotgun (WGS) entry which is preliminary data.</text>
</comment>
<organism evidence="1 2">
    <name type="scientific">Edhazardia aedis (strain USNM 41457)</name>
    <name type="common">Microsporidian parasite</name>
    <dbReference type="NCBI Taxonomy" id="1003232"/>
    <lineage>
        <taxon>Eukaryota</taxon>
        <taxon>Fungi</taxon>
        <taxon>Fungi incertae sedis</taxon>
        <taxon>Microsporidia</taxon>
        <taxon>Edhazardia</taxon>
    </lineage>
</organism>
<gene>
    <name evidence="1" type="ORF">EDEG_00025</name>
</gene>
<evidence type="ECO:0000313" key="1">
    <source>
        <dbReference type="EMBL" id="EJW01431.1"/>
    </source>
</evidence>
<dbReference type="Proteomes" id="UP000003163">
    <property type="component" value="Unassembled WGS sequence"/>
</dbReference>
<accession>J9D0L8</accession>
<dbReference type="AlphaFoldDB" id="J9D0L8"/>
<reference evidence="1 2" key="1">
    <citation type="submission" date="2011-08" db="EMBL/GenBank/DDBJ databases">
        <authorList>
            <person name="Liu Z.J."/>
            <person name="Shi F.L."/>
            <person name="Lu J.Q."/>
            <person name="Li M."/>
            <person name="Wang Z.L."/>
        </authorList>
    </citation>
    <scope>NUCLEOTIDE SEQUENCE [LARGE SCALE GENOMIC DNA]</scope>
    <source>
        <strain evidence="1 2">USNM 41457</strain>
    </source>
</reference>
<protein>
    <submittedName>
        <fullName evidence="1">Uncharacterized protein</fullName>
    </submittedName>
</protein>
<dbReference type="EMBL" id="AFBI03000001">
    <property type="protein sequence ID" value="EJW01431.1"/>
    <property type="molecule type" value="Genomic_DNA"/>
</dbReference>